<feature type="chain" id="PRO_5045825144" description="Thioredoxin domain-containing protein" evidence="1">
    <location>
        <begin position="20"/>
        <end position="166"/>
    </location>
</feature>
<sequence length="166" mass="19135">MKKLILFFSLIIAVLSCNAQNESPGSALPPYRILKTDSTWATPANLKHRRTVLIYFSPDCPHCQHLTMEMREKMKQFGDTQIVMITWSNNYDIRAIKSFVKEFNLTKYRNIIVGTEGYTYLVQRYYKIETTPYIAVFNANGKLSKAFRKAPEKVDTLIRAVKAAKS</sequence>
<feature type="signal peptide" evidence="1">
    <location>
        <begin position="1"/>
        <end position="19"/>
    </location>
</feature>
<feature type="domain" description="Thioredoxin" evidence="2">
    <location>
        <begin position="22"/>
        <end position="166"/>
    </location>
</feature>
<dbReference type="Pfam" id="PF08534">
    <property type="entry name" value="Redoxin"/>
    <property type="match status" value="1"/>
</dbReference>
<evidence type="ECO:0000256" key="1">
    <source>
        <dbReference type="SAM" id="SignalP"/>
    </source>
</evidence>
<dbReference type="RefSeq" id="WP_345107105.1">
    <property type="nucleotide sequence ID" value="NZ_BAABCV010000015.1"/>
</dbReference>
<dbReference type="SUPFAM" id="SSF52833">
    <property type="entry name" value="Thioredoxin-like"/>
    <property type="match status" value="1"/>
</dbReference>
<name>A0ABP7X5M2_9SPHI</name>
<protein>
    <recommendedName>
        <fullName evidence="2">Thioredoxin domain-containing protein</fullName>
    </recommendedName>
</protein>
<evidence type="ECO:0000259" key="2">
    <source>
        <dbReference type="PROSITE" id="PS51352"/>
    </source>
</evidence>
<dbReference type="InterPro" id="IPR013740">
    <property type="entry name" value="Redoxin"/>
</dbReference>
<dbReference type="PROSITE" id="PS51352">
    <property type="entry name" value="THIOREDOXIN_2"/>
    <property type="match status" value="1"/>
</dbReference>
<dbReference type="PROSITE" id="PS51257">
    <property type="entry name" value="PROKAR_LIPOPROTEIN"/>
    <property type="match status" value="1"/>
</dbReference>
<keyword evidence="1" id="KW-0732">Signal</keyword>
<dbReference type="Gene3D" id="3.40.30.10">
    <property type="entry name" value="Glutaredoxin"/>
    <property type="match status" value="1"/>
</dbReference>
<evidence type="ECO:0000313" key="3">
    <source>
        <dbReference type="EMBL" id="GAA4104739.1"/>
    </source>
</evidence>
<dbReference type="InterPro" id="IPR013766">
    <property type="entry name" value="Thioredoxin_domain"/>
</dbReference>
<comment type="caution">
    <text evidence="3">The sequence shown here is derived from an EMBL/GenBank/DDBJ whole genome shotgun (WGS) entry which is preliminary data.</text>
</comment>
<accession>A0ABP7X5M2</accession>
<organism evidence="3 4">
    <name type="scientific">Mucilaginibacter panaciglaebae</name>
    <dbReference type="NCBI Taxonomy" id="502331"/>
    <lineage>
        <taxon>Bacteria</taxon>
        <taxon>Pseudomonadati</taxon>
        <taxon>Bacteroidota</taxon>
        <taxon>Sphingobacteriia</taxon>
        <taxon>Sphingobacteriales</taxon>
        <taxon>Sphingobacteriaceae</taxon>
        <taxon>Mucilaginibacter</taxon>
    </lineage>
</organism>
<gene>
    <name evidence="3" type="ORF">GCM10022392_32930</name>
</gene>
<dbReference type="InterPro" id="IPR036249">
    <property type="entry name" value="Thioredoxin-like_sf"/>
</dbReference>
<keyword evidence="4" id="KW-1185">Reference proteome</keyword>
<evidence type="ECO:0000313" key="4">
    <source>
        <dbReference type="Proteomes" id="UP001500841"/>
    </source>
</evidence>
<reference evidence="4" key="1">
    <citation type="journal article" date="2019" name="Int. J. Syst. Evol. Microbiol.">
        <title>The Global Catalogue of Microorganisms (GCM) 10K type strain sequencing project: providing services to taxonomists for standard genome sequencing and annotation.</title>
        <authorList>
            <consortium name="The Broad Institute Genomics Platform"/>
            <consortium name="The Broad Institute Genome Sequencing Center for Infectious Disease"/>
            <person name="Wu L."/>
            <person name="Ma J."/>
        </authorList>
    </citation>
    <scope>NUCLEOTIDE SEQUENCE [LARGE SCALE GENOMIC DNA]</scope>
    <source>
        <strain evidence="4">JCM 17085</strain>
    </source>
</reference>
<proteinExistence type="predicted"/>
<dbReference type="EMBL" id="BAABCV010000015">
    <property type="protein sequence ID" value="GAA4104739.1"/>
    <property type="molecule type" value="Genomic_DNA"/>
</dbReference>
<dbReference type="Proteomes" id="UP001500841">
    <property type="component" value="Unassembled WGS sequence"/>
</dbReference>